<feature type="transmembrane region" description="Helical" evidence="2">
    <location>
        <begin position="43"/>
        <end position="68"/>
    </location>
</feature>
<gene>
    <name evidence="3" type="ORF">CVT25_000820</name>
</gene>
<dbReference type="InParanoid" id="A0A409XSF1"/>
<comment type="caution">
    <text evidence="3">The sequence shown here is derived from an EMBL/GenBank/DDBJ whole genome shotgun (WGS) entry which is preliminary data.</text>
</comment>
<dbReference type="AlphaFoldDB" id="A0A409XSF1"/>
<keyword evidence="2" id="KW-0472">Membrane</keyword>
<reference evidence="3 4" key="1">
    <citation type="journal article" date="2018" name="Evol. Lett.">
        <title>Horizontal gene cluster transfer increased hallucinogenic mushroom diversity.</title>
        <authorList>
            <person name="Reynolds H.T."/>
            <person name="Vijayakumar V."/>
            <person name="Gluck-Thaler E."/>
            <person name="Korotkin H.B."/>
            <person name="Matheny P.B."/>
            <person name="Slot J.C."/>
        </authorList>
    </citation>
    <scope>NUCLEOTIDE SEQUENCE [LARGE SCALE GENOMIC DNA]</scope>
    <source>
        <strain evidence="3 4">2631</strain>
    </source>
</reference>
<dbReference type="GO" id="GO:0005783">
    <property type="term" value="C:endoplasmic reticulum"/>
    <property type="evidence" value="ECO:0007669"/>
    <property type="project" value="TreeGrafter"/>
</dbReference>
<feature type="compositionally biased region" description="Polar residues" evidence="1">
    <location>
        <begin position="151"/>
        <end position="162"/>
    </location>
</feature>
<evidence type="ECO:0000256" key="2">
    <source>
        <dbReference type="SAM" id="Phobius"/>
    </source>
</evidence>
<feature type="compositionally biased region" description="Basic and acidic residues" evidence="1">
    <location>
        <begin position="163"/>
        <end position="172"/>
    </location>
</feature>
<sequence>MYRTFAGSGYHAYLNQEMGGETPFGGLLLDVFNSPSYTLQGTFWRHMVFIIVTDTLMIVGWVLGWTFGLRKSQRSFYMADAMFTNSDPLPIAPMQSLVALVPDLGWGSDKNKDAVLRRSLSYGTNLLSCADTMLAPPSSPPQPRRLRPYSNSTPIGEESTLSTRERARSKDARAELDARTLVRVGREGSSRVQELAPVHAGPLIFRHQISDVASAERQSAPNATRIRKYPPALGRHDAMCDNLFPKSPNEGRVDLPAAGVAASTACAEAGTARDTGGVRGMWRRGVVGMRWWMGMESNTASVVHPTLKTGRRSRSELLIPLLSVCWPLCTLLFSTHAFLEGSLYVALLAVLVALTLSLRYVLEHNAVLRPVNGAVGTAECFLGREEPGRMRVERRNRSGRRPVRYRESECEAEEGHMQDIRKPCETTKNDWSAVFEDPVLVLVNTLLLCSAPVLTLAQITPAGELGSSLVGFLGAIAHWILECSRLV</sequence>
<dbReference type="Proteomes" id="UP000283269">
    <property type="component" value="Unassembled WGS sequence"/>
</dbReference>
<feature type="transmembrane region" description="Helical" evidence="2">
    <location>
        <begin position="343"/>
        <end position="362"/>
    </location>
</feature>
<dbReference type="EMBL" id="NHYD01000662">
    <property type="protein sequence ID" value="PPQ93634.1"/>
    <property type="molecule type" value="Genomic_DNA"/>
</dbReference>
<proteinExistence type="predicted"/>
<name>A0A409XSF1_PSICY</name>
<dbReference type="OrthoDB" id="2499604at2759"/>
<dbReference type="PANTHER" id="PTHR31794">
    <property type="entry name" value="AUXIN EFFLUX TRANSPORTER FAMILY PROTEIN (EUROFUNG)"/>
    <property type="match status" value="1"/>
</dbReference>
<keyword evidence="2" id="KW-0812">Transmembrane</keyword>
<feature type="transmembrane region" description="Helical" evidence="2">
    <location>
        <begin position="317"/>
        <end position="337"/>
    </location>
</feature>
<accession>A0A409XSF1</accession>
<dbReference type="PANTHER" id="PTHR31794:SF2">
    <property type="entry name" value="AUXIN EFFLUX TRANSPORTER FAMILY PROTEIN (EUROFUNG)"/>
    <property type="match status" value="1"/>
</dbReference>
<dbReference type="STRING" id="93625.A0A409XSF1"/>
<keyword evidence="4" id="KW-1185">Reference proteome</keyword>
<keyword evidence="2" id="KW-1133">Transmembrane helix</keyword>
<feature type="region of interest" description="Disordered" evidence="1">
    <location>
        <begin position="134"/>
        <end position="172"/>
    </location>
</feature>
<organism evidence="3 4">
    <name type="scientific">Psilocybe cyanescens</name>
    <dbReference type="NCBI Taxonomy" id="93625"/>
    <lineage>
        <taxon>Eukaryota</taxon>
        <taxon>Fungi</taxon>
        <taxon>Dikarya</taxon>
        <taxon>Basidiomycota</taxon>
        <taxon>Agaricomycotina</taxon>
        <taxon>Agaricomycetes</taxon>
        <taxon>Agaricomycetidae</taxon>
        <taxon>Agaricales</taxon>
        <taxon>Agaricineae</taxon>
        <taxon>Strophariaceae</taxon>
        <taxon>Psilocybe</taxon>
    </lineage>
</organism>
<protein>
    <submittedName>
        <fullName evidence="3">Uncharacterized protein</fullName>
    </submittedName>
</protein>
<evidence type="ECO:0000256" key="1">
    <source>
        <dbReference type="SAM" id="MobiDB-lite"/>
    </source>
</evidence>
<evidence type="ECO:0000313" key="4">
    <source>
        <dbReference type="Proteomes" id="UP000283269"/>
    </source>
</evidence>
<evidence type="ECO:0000313" key="3">
    <source>
        <dbReference type="EMBL" id="PPQ93634.1"/>
    </source>
</evidence>